<dbReference type="GO" id="GO:0016020">
    <property type="term" value="C:membrane"/>
    <property type="evidence" value="ECO:0007669"/>
    <property type="project" value="TreeGrafter"/>
</dbReference>
<dbReference type="OrthoDB" id="2335338at2759"/>
<evidence type="ECO:0000256" key="3">
    <source>
        <dbReference type="ARBA" id="ARBA00022803"/>
    </source>
</evidence>
<dbReference type="GO" id="GO:0060090">
    <property type="term" value="F:molecular adaptor activity"/>
    <property type="evidence" value="ECO:0007669"/>
    <property type="project" value="TreeGrafter"/>
</dbReference>
<evidence type="ECO:0000256" key="5">
    <source>
        <dbReference type="SAM" id="MobiDB-lite"/>
    </source>
</evidence>
<evidence type="ECO:0000313" key="8">
    <source>
        <dbReference type="Proteomes" id="UP000801492"/>
    </source>
</evidence>
<feature type="region of interest" description="Disordered" evidence="5">
    <location>
        <begin position="331"/>
        <end position="369"/>
    </location>
</feature>
<feature type="compositionally biased region" description="Basic and acidic residues" evidence="5">
    <location>
        <begin position="351"/>
        <end position="369"/>
    </location>
</feature>
<dbReference type="PANTHER" id="PTHR45831:SF2">
    <property type="entry name" value="LD24721P"/>
    <property type="match status" value="1"/>
</dbReference>
<dbReference type="EMBL" id="VTPC01089728">
    <property type="protein sequence ID" value="KAF2885737.1"/>
    <property type="molecule type" value="Genomic_DNA"/>
</dbReference>
<dbReference type="GO" id="GO:0072380">
    <property type="term" value="C:TRC complex"/>
    <property type="evidence" value="ECO:0007669"/>
    <property type="project" value="TreeGrafter"/>
</dbReference>
<dbReference type="PROSITE" id="PS50005">
    <property type="entry name" value="TPR"/>
    <property type="match status" value="2"/>
</dbReference>
<feature type="repeat" description="TPR" evidence="4">
    <location>
        <begin position="128"/>
        <end position="161"/>
    </location>
</feature>
<keyword evidence="8" id="KW-1185">Reference proteome</keyword>
<evidence type="ECO:0000256" key="4">
    <source>
        <dbReference type="PROSITE-ProRule" id="PRU00339"/>
    </source>
</evidence>
<sequence>MLCFFICRNHRITNAVVLFSGVLKLLIRFCEYLNLYIHISKINSYQNFGNMSTSEQNKQKLILSIIHYLQQEAEHSSPDKRESIEVAVQCLESAFGIDYNHEMSNNAEVVDLSTQFTRQAPQECLGEAEEYKTKGNDLMRNEKYQEAVEQYTRAINLNPTNAVYFCNRAAAHSRLENHDSAIADCEEAVKLDPKYAKAYGRLGIAYSSLNRYREARDAYQKALSADPGNSMYEENLKLAEERLRGNPLDGNDIAGEPENIDISQFMNNPNLLNMASQMLNDPSVRNMMSGLLNMGNEGTNPNIDALFQMGQQLAQQMQINNPAFVDNLRRQFSGEASSTSESTSTSTNTTTDKKDEPPGSQKDGDASSK</sequence>
<organism evidence="7 8">
    <name type="scientific">Ignelater luminosus</name>
    <name type="common">Cucubano</name>
    <name type="synonym">Pyrophorus luminosus</name>
    <dbReference type="NCBI Taxonomy" id="2038154"/>
    <lineage>
        <taxon>Eukaryota</taxon>
        <taxon>Metazoa</taxon>
        <taxon>Ecdysozoa</taxon>
        <taxon>Arthropoda</taxon>
        <taxon>Hexapoda</taxon>
        <taxon>Insecta</taxon>
        <taxon>Pterygota</taxon>
        <taxon>Neoptera</taxon>
        <taxon>Endopterygota</taxon>
        <taxon>Coleoptera</taxon>
        <taxon>Polyphaga</taxon>
        <taxon>Elateriformia</taxon>
        <taxon>Elateroidea</taxon>
        <taxon>Elateridae</taxon>
        <taxon>Agrypninae</taxon>
        <taxon>Pyrophorini</taxon>
        <taxon>Ignelater</taxon>
    </lineage>
</organism>
<comment type="caution">
    <text evidence="7">The sequence shown here is derived from an EMBL/GenBank/DDBJ whole genome shotgun (WGS) entry which is preliminary data.</text>
</comment>
<evidence type="ECO:0000256" key="1">
    <source>
        <dbReference type="ARBA" id="ARBA00008175"/>
    </source>
</evidence>
<dbReference type="Pfam" id="PF16546">
    <property type="entry name" value="SGTA_dimer"/>
    <property type="match status" value="1"/>
</dbReference>
<dbReference type="Gene3D" id="1.25.40.10">
    <property type="entry name" value="Tetratricopeptide repeat domain"/>
    <property type="match status" value="1"/>
</dbReference>
<dbReference type="SUPFAM" id="SSF48452">
    <property type="entry name" value="TPR-like"/>
    <property type="match status" value="1"/>
</dbReference>
<feature type="domain" description="SGTA homodimerisation" evidence="6">
    <location>
        <begin position="57"/>
        <end position="107"/>
    </location>
</feature>
<name>A0A8K0CI69_IGNLU</name>
<feature type="compositionally biased region" description="Low complexity" evidence="5">
    <location>
        <begin position="337"/>
        <end position="350"/>
    </location>
</feature>
<accession>A0A8K0CI69</accession>
<dbReference type="InterPro" id="IPR019734">
    <property type="entry name" value="TPR_rpt"/>
</dbReference>
<dbReference type="InterPro" id="IPR047150">
    <property type="entry name" value="SGT"/>
</dbReference>
<protein>
    <recommendedName>
        <fullName evidence="6">SGTA homodimerisation domain-containing protein</fullName>
    </recommendedName>
</protein>
<dbReference type="Gene3D" id="1.20.5.420">
    <property type="entry name" value="Immunoglobulin FC, subunit C"/>
    <property type="match status" value="1"/>
</dbReference>
<reference evidence="7" key="1">
    <citation type="submission" date="2019-08" db="EMBL/GenBank/DDBJ databases">
        <title>The genome of the North American firefly Photinus pyralis.</title>
        <authorList>
            <consortium name="Photinus pyralis genome working group"/>
            <person name="Fallon T.R."/>
            <person name="Sander Lower S.E."/>
            <person name="Weng J.-K."/>
        </authorList>
    </citation>
    <scope>NUCLEOTIDE SEQUENCE</scope>
    <source>
        <strain evidence="7">TRF0915ILg1</strain>
        <tissue evidence="7">Whole body</tissue>
    </source>
</reference>
<feature type="repeat" description="TPR" evidence="4">
    <location>
        <begin position="196"/>
        <end position="229"/>
    </location>
</feature>
<gene>
    <name evidence="7" type="ORF">ILUMI_20441</name>
</gene>
<comment type="similarity">
    <text evidence="1">Belongs to the SGT family.</text>
</comment>
<keyword evidence="3 4" id="KW-0802">TPR repeat</keyword>
<dbReference type="Pfam" id="PF13414">
    <property type="entry name" value="TPR_11"/>
    <property type="match status" value="1"/>
</dbReference>
<dbReference type="Proteomes" id="UP000801492">
    <property type="component" value="Unassembled WGS sequence"/>
</dbReference>
<dbReference type="InterPro" id="IPR011990">
    <property type="entry name" value="TPR-like_helical_dom_sf"/>
</dbReference>
<dbReference type="AlphaFoldDB" id="A0A8K0CI69"/>
<proteinExistence type="inferred from homology"/>
<dbReference type="Pfam" id="PF00515">
    <property type="entry name" value="TPR_1"/>
    <property type="match status" value="1"/>
</dbReference>
<dbReference type="GO" id="GO:0006620">
    <property type="term" value="P:post-translational protein targeting to endoplasmic reticulum membrane"/>
    <property type="evidence" value="ECO:0007669"/>
    <property type="project" value="TreeGrafter"/>
</dbReference>
<evidence type="ECO:0000313" key="7">
    <source>
        <dbReference type="EMBL" id="KAF2885737.1"/>
    </source>
</evidence>
<dbReference type="InterPro" id="IPR032374">
    <property type="entry name" value="SGTA_dimer"/>
</dbReference>
<keyword evidence="2" id="KW-0677">Repeat</keyword>
<dbReference type="PROSITE" id="PS50293">
    <property type="entry name" value="TPR_REGION"/>
    <property type="match status" value="2"/>
</dbReference>
<dbReference type="PANTHER" id="PTHR45831">
    <property type="entry name" value="LD24721P"/>
    <property type="match status" value="1"/>
</dbReference>
<evidence type="ECO:0000256" key="2">
    <source>
        <dbReference type="ARBA" id="ARBA00022737"/>
    </source>
</evidence>
<dbReference type="SMART" id="SM00028">
    <property type="entry name" value="TPR"/>
    <property type="match status" value="3"/>
</dbReference>
<evidence type="ECO:0000259" key="6">
    <source>
        <dbReference type="Pfam" id="PF16546"/>
    </source>
</evidence>